<reference evidence="2" key="1">
    <citation type="journal article" date="2023" name="Commun. Biol.">
        <title>Genome analysis of Parmales, the sister group of diatoms, reveals the evolutionary specialization of diatoms from phago-mixotrophs to photoautotrophs.</title>
        <authorList>
            <person name="Ban H."/>
            <person name="Sato S."/>
            <person name="Yoshikawa S."/>
            <person name="Yamada K."/>
            <person name="Nakamura Y."/>
            <person name="Ichinomiya M."/>
            <person name="Sato N."/>
            <person name="Blanc-Mathieu R."/>
            <person name="Endo H."/>
            <person name="Kuwata A."/>
            <person name="Ogata H."/>
        </authorList>
    </citation>
    <scope>NUCLEOTIDE SEQUENCE [LARGE SCALE GENOMIC DNA]</scope>
</reference>
<proteinExistence type="predicted"/>
<dbReference type="PANTHER" id="PTHR34309">
    <property type="entry name" value="SLR1406 PROTEIN"/>
    <property type="match status" value="1"/>
</dbReference>
<dbReference type="EMBL" id="BLQM01000039">
    <property type="protein sequence ID" value="GMH54495.1"/>
    <property type="molecule type" value="Genomic_DNA"/>
</dbReference>
<evidence type="ECO:0000313" key="2">
    <source>
        <dbReference type="Proteomes" id="UP001162640"/>
    </source>
</evidence>
<dbReference type="Gene3D" id="3.30.450.150">
    <property type="entry name" value="Haem-degrading domain"/>
    <property type="match status" value="1"/>
</dbReference>
<dbReference type="InterPro" id="IPR005624">
    <property type="entry name" value="PduO/GlcC-like"/>
</dbReference>
<comment type="caution">
    <text evidence="1">The sequence shown here is derived from an EMBL/GenBank/DDBJ whole genome shotgun (WGS) entry which is preliminary data.</text>
</comment>
<organism evidence="1 2">
    <name type="scientific">Triparma laevis f. inornata</name>
    <dbReference type="NCBI Taxonomy" id="1714386"/>
    <lineage>
        <taxon>Eukaryota</taxon>
        <taxon>Sar</taxon>
        <taxon>Stramenopiles</taxon>
        <taxon>Ochrophyta</taxon>
        <taxon>Bolidophyceae</taxon>
        <taxon>Parmales</taxon>
        <taxon>Triparmaceae</taxon>
        <taxon>Triparma</taxon>
    </lineage>
</organism>
<dbReference type="AlphaFoldDB" id="A0A9W6ZQB3"/>
<gene>
    <name evidence="1" type="ORF">TL16_g01684</name>
</gene>
<sequence length="96" mass="9819">MDGAKFTSVSIARNKAITSSGHMKPTSILGTPGNRSIELSNNNTFSVVGGGRPIFWKGKVIGAVGISGGTPTEDDEIAATSIASIFPNGNAIKSKL</sequence>
<dbReference type="InterPro" id="IPR038084">
    <property type="entry name" value="PduO/GlcC-like_sf"/>
</dbReference>
<dbReference type="Proteomes" id="UP001162640">
    <property type="component" value="Unassembled WGS sequence"/>
</dbReference>
<dbReference type="PANTHER" id="PTHR34309:SF1">
    <property type="entry name" value="PROTEIN GLCG"/>
    <property type="match status" value="1"/>
</dbReference>
<dbReference type="SUPFAM" id="SSF143744">
    <property type="entry name" value="GlcG-like"/>
    <property type="match status" value="1"/>
</dbReference>
<accession>A0A9W6ZQB3</accession>
<dbReference type="Pfam" id="PF03928">
    <property type="entry name" value="HbpS-like"/>
    <property type="match status" value="1"/>
</dbReference>
<evidence type="ECO:0008006" key="3">
    <source>
        <dbReference type="Google" id="ProtNLM"/>
    </source>
</evidence>
<evidence type="ECO:0000313" key="1">
    <source>
        <dbReference type="EMBL" id="GMH54495.1"/>
    </source>
</evidence>
<dbReference type="InterPro" id="IPR052517">
    <property type="entry name" value="GlcG_carb_metab_protein"/>
</dbReference>
<protein>
    <recommendedName>
        <fullName evidence="3">Heme-binding protein</fullName>
    </recommendedName>
</protein>
<name>A0A9W6ZQB3_9STRA</name>